<feature type="transmembrane region" description="Helical" evidence="1">
    <location>
        <begin position="229"/>
        <end position="247"/>
    </location>
</feature>
<comment type="caution">
    <text evidence="2">The sequence shown here is derived from an EMBL/GenBank/DDBJ whole genome shotgun (WGS) entry which is preliminary data.</text>
</comment>
<evidence type="ECO:0000256" key="1">
    <source>
        <dbReference type="SAM" id="Phobius"/>
    </source>
</evidence>
<reference evidence="2 3" key="1">
    <citation type="submission" date="2019-03" db="EMBL/GenBank/DDBJ databases">
        <authorList>
            <person name="Yang Y."/>
        </authorList>
    </citation>
    <scope>NUCLEOTIDE SEQUENCE [LARGE SCALE GENOMIC DNA]</scope>
    <source>
        <strain evidence="2 3">ASL-1</strain>
    </source>
</reference>
<sequence>MIRSFALFYNIKVQYNCAYFIPEGLSLNIFKQLLKSLYSPKDIARFRFQGIGKTILFVFLLAFLSIIPAVIQVSVIGEGLFAEGEDLLLNELPSFEVDNGQLQTDAEEAVTADSSGFTFYVDGSNEMTADDLVNDDAAVAFLSDRLAVSTAGSVQEYQYNTFEGINLSSEGIASLLSSLEGAKYIIYFFILSFIFVLVAGMLFVKATIFGWIGTKLAKSVNRKLTYRHSFRIAAYSSALPAVFFLIADLAGSLIPFAMLINWFVTGMMLYLSINEIPKPKKKISEQS</sequence>
<dbReference type="Proteomes" id="UP000297776">
    <property type="component" value="Unassembled WGS sequence"/>
</dbReference>
<dbReference type="AlphaFoldDB" id="A0A4Y8LEH0"/>
<keyword evidence="1" id="KW-0472">Membrane</keyword>
<keyword evidence="3" id="KW-1185">Reference proteome</keyword>
<name>A0A4Y8LEH0_9BACL</name>
<dbReference type="EMBL" id="SORX01000005">
    <property type="protein sequence ID" value="TFE01141.1"/>
    <property type="molecule type" value="Genomic_DNA"/>
</dbReference>
<gene>
    <name evidence="2" type="ORF">E2626_10805</name>
</gene>
<evidence type="ECO:0000313" key="3">
    <source>
        <dbReference type="Proteomes" id="UP000297776"/>
    </source>
</evidence>
<evidence type="ECO:0000313" key="2">
    <source>
        <dbReference type="EMBL" id="TFE01141.1"/>
    </source>
</evidence>
<accession>A0A4Y8LEH0</accession>
<dbReference type="OrthoDB" id="1903376at2"/>
<keyword evidence="1" id="KW-0812">Transmembrane</keyword>
<dbReference type="Pfam" id="PF06691">
    <property type="entry name" value="DUF1189"/>
    <property type="match status" value="1"/>
</dbReference>
<feature type="transmembrane region" description="Helical" evidence="1">
    <location>
        <begin position="253"/>
        <end position="273"/>
    </location>
</feature>
<dbReference type="InterPro" id="IPR009574">
    <property type="entry name" value="DUF1189"/>
</dbReference>
<organism evidence="2 3">
    <name type="scientific">Jeotgalibacillus salarius</name>
    <dbReference type="NCBI Taxonomy" id="546023"/>
    <lineage>
        <taxon>Bacteria</taxon>
        <taxon>Bacillati</taxon>
        <taxon>Bacillota</taxon>
        <taxon>Bacilli</taxon>
        <taxon>Bacillales</taxon>
        <taxon>Caryophanaceae</taxon>
        <taxon>Jeotgalibacillus</taxon>
    </lineage>
</organism>
<feature type="transmembrane region" description="Helical" evidence="1">
    <location>
        <begin position="55"/>
        <end position="77"/>
    </location>
</feature>
<protein>
    <submittedName>
        <fullName evidence="2">DUF1189 domain-containing protein</fullName>
    </submittedName>
</protein>
<keyword evidence="1" id="KW-1133">Transmembrane helix</keyword>
<feature type="transmembrane region" description="Helical" evidence="1">
    <location>
        <begin position="184"/>
        <end position="208"/>
    </location>
</feature>
<proteinExistence type="predicted"/>